<protein>
    <submittedName>
        <fullName evidence="2">Uncharacterized protein</fullName>
    </submittedName>
</protein>
<gene>
    <name evidence="2" type="primary">Acey_s0062.g3374</name>
    <name evidence="2" type="ORF">Y032_0062g3374</name>
</gene>
<dbReference type="Proteomes" id="UP000024635">
    <property type="component" value="Unassembled WGS sequence"/>
</dbReference>
<proteinExistence type="predicted"/>
<organism evidence="2 3">
    <name type="scientific">Ancylostoma ceylanicum</name>
    <dbReference type="NCBI Taxonomy" id="53326"/>
    <lineage>
        <taxon>Eukaryota</taxon>
        <taxon>Metazoa</taxon>
        <taxon>Ecdysozoa</taxon>
        <taxon>Nematoda</taxon>
        <taxon>Chromadorea</taxon>
        <taxon>Rhabditida</taxon>
        <taxon>Rhabditina</taxon>
        <taxon>Rhabditomorpha</taxon>
        <taxon>Strongyloidea</taxon>
        <taxon>Ancylostomatidae</taxon>
        <taxon>Ancylostomatinae</taxon>
        <taxon>Ancylostoma</taxon>
    </lineage>
</organism>
<keyword evidence="3" id="KW-1185">Reference proteome</keyword>
<accession>A0A016U3F5</accession>
<dbReference type="EMBL" id="JARK01001398">
    <property type="protein sequence ID" value="EYC09123.1"/>
    <property type="molecule type" value="Genomic_DNA"/>
</dbReference>
<evidence type="ECO:0000313" key="3">
    <source>
        <dbReference type="Proteomes" id="UP000024635"/>
    </source>
</evidence>
<sequence>MYSHDNERQHMYSHDNERQHMYSHDNEFTKMKNRLKRLESAIVGRHRGPKQKQPCTCAGAVVSVVPIFLAGCKFSSCLPGKRRVYR</sequence>
<feature type="region of interest" description="Disordered" evidence="1">
    <location>
        <begin position="1"/>
        <end position="21"/>
    </location>
</feature>
<evidence type="ECO:0000256" key="1">
    <source>
        <dbReference type="SAM" id="MobiDB-lite"/>
    </source>
</evidence>
<reference evidence="3" key="1">
    <citation type="journal article" date="2015" name="Nat. Genet.">
        <title>The genome and transcriptome of the zoonotic hookworm Ancylostoma ceylanicum identify infection-specific gene families.</title>
        <authorList>
            <person name="Schwarz E.M."/>
            <person name="Hu Y."/>
            <person name="Antoshechkin I."/>
            <person name="Miller M.M."/>
            <person name="Sternberg P.W."/>
            <person name="Aroian R.V."/>
        </authorList>
    </citation>
    <scope>NUCLEOTIDE SEQUENCE</scope>
    <source>
        <strain evidence="3">HY135</strain>
    </source>
</reference>
<evidence type="ECO:0000313" key="2">
    <source>
        <dbReference type="EMBL" id="EYC09123.1"/>
    </source>
</evidence>
<name>A0A016U3F5_9BILA</name>
<dbReference type="AlphaFoldDB" id="A0A016U3F5"/>
<comment type="caution">
    <text evidence="2">The sequence shown here is derived from an EMBL/GenBank/DDBJ whole genome shotgun (WGS) entry which is preliminary data.</text>
</comment>